<dbReference type="EMBL" id="JADWYS010000001">
    <property type="protein sequence ID" value="MBG9388662.1"/>
    <property type="molecule type" value="Genomic_DNA"/>
</dbReference>
<organism evidence="19 20">
    <name type="scientific">Caenimonas aquaedulcis</name>
    <dbReference type="NCBI Taxonomy" id="2793270"/>
    <lineage>
        <taxon>Bacteria</taxon>
        <taxon>Pseudomonadati</taxon>
        <taxon>Pseudomonadota</taxon>
        <taxon>Betaproteobacteria</taxon>
        <taxon>Burkholderiales</taxon>
        <taxon>Comamonadaceae</taxon>
        <taxon>Caenimonas</taxon>
    </lineage>
</organism>
<evidence type="ECO:0000256" key="7">
    <source>
        <dbReference type="ARBA" id="ARBA00022723"/>
    </source>
</evidence>
<sequence>MRQDDQGNMAGRGRFAGAGVRAAQAAGLALTLAAAPGAVRAQDELPGWRACTALRDREQRLACFDGLAEKARALAPPSPPVAGDSREKDTPAKDCNTSGPPGLARFWELQENTSCGTYALRGYRPNSASLVVGSTVNDQPTSANPLNNATTSQPYRTVETRIQLSLRTKLFEGLLAHDAGEEAPRDSLWFGYTQQSYWQLFTPSISRPFRSTDHEPELMYVYPLAQALGQGWTLRYGGLGLVHQSNGQSLPYSRSWNRAYLMAGMEHAGGFTVQGRLWKRMHESAGSDDNPGISDYIGRGELTAAWNVNPNHAFIVTLRHPLNGTNRGSARVEWLQRLPTRSPSTLGNLRLHTQLFTGYGDSLLDYNRHRTVFTVGFSLVDW</sequence>
<dbReference type="Proteomes" id="UP000651050">
    <property type="component" value="Unassembled WGS sequence"/>
</dbReference>
<dbReference type="AlphaFoldDB" id="A0A931H545"/>
<evidence type="ECO:0000256" key="16">
    <source>
        <dbReference type="PIRSR" id="PIRSR603187-2"/>
    </source>
</evidence>
<comment type="function">
    <text evidence="17">Hydrolysis of phosphatidylcholine with phospholipase A2 (EC 3.1.1.4) and phospholipase A1 (EC 3.1.1.32) activities.</text>
</comment>
<evidence type="ECO:0000256" key="18">
    <source>
        <dbReference type="SAM" id="MobiDB-lite"/>
    </source>
</evidence>
<feature type="binding site" description="in dimeric form" evidence="16">
    <location>
        <position position="253"/>
    </location>
    <ligand>
        <name>Ca(2+)</name>
        <dbReference type="ChEBI" id="CHEBI:29108"/>
        <label>1</label>
    </ligand>
</feature>
<keyword evidence="8" id="KW-0732">Signal</keyword>
<feature type="active site" description="Nucleophile" evidence="15">
    <location>
        <position position="245"/>
    </location>
</feature>
<evidence type="ECO:0000313" key="19">
    <source>
        <dbReference type="EMBL" id="MBG9388662.1"/>
    </source>
</evidence>
<dbReference type="Gene3D" id="2.40.230.10">
    <property type="entry name" value="Phospholipase A1"/>
    <property type="match status" value="1"/>
</dbReference>
<keyword evidence="5" id="KW-1134">Transmembrane beta strand</keyword>
<dbReference type="GO" id="GO:0016042">
    <property type="term" value="P:lipid catabolic process"/>
    <property type="evidence" value="ECO:0007669"/>
    <property type="project" value="UniProtKB-KW"/>
</dbReference>
<evidence type="ECO:0000256" key="8">
    <source>
        <dbReference type="ARBA" id="ARBA00022729"/>
    </source>
</evidence>
<dbReference type="InterPro" id="IPR036541">
    <property type="entry name" value="PLipase_A1_sf"/>
</dbReference>
<dbReference type="PRINTS" id="PR01486">
    <property type="entry name" value="PHPHLIPASEA1"/>
</dbReference>
<keyword evidence="7 16" id="KW-0479">Metal-binding</keyword>
<keyword evidence="14 17" id="KW-0998">Cell outer membrane</keyword>
<evidence type="ECO:0000256" key="14">
    <source>
        <dbReference type="ARBA" id="ARBA00023237"/>
    </source>
</evidence>
<dbReference type="SUPFAM" id="SSF56931">
    <property type="entry name" value="Outer membrane phospholipase A (OMPLA)"/>
    <property type="match status" value="1"/>
</dbReference>
<comment type="subunit">
    <text evidence="4 17">Homodimer; dimerization is reversible, and the dimeric form is the active one.</text>
</comment>
<evidence type="ECO:0000313" key="20">
    <source>
        <dbReference type="Proteomes" id="UP000651050"/>
    </source>
</evidence>
<dbReference type="PANTHER" id="PTHR40457:SF1">
    <property type="entry name" value="PHOSPHOLIPASE A1"/>
    <property type="match status" value="1"/>
</dbReference>
<dbReference type="GO" id="GO:0046872">
    <property type="term" value="F:metal ion binding"/>
    <property type="evidence" value="ECO:0007669"/>
    <property type="project" value="UniProtKB-KW"/>
</dbReference>
<keyword evidence="10 16" id="KW-0106">Calcium</keyword>
<evidence type="ECO:0000256" key="10">
    <source>
        <dbReference type="ARBA" id="ARBA00022837"/>
    </source>
</evidence>
<comment type="subcellular location">
    <subcellularLocation>
        <location evidence="17">Cell outer membrane</location>
        <topology evidence="17">Multi-pass membrane protein</topology>
    </subcellularLocation>
    <text evidence="17">One of the very few enzymes located there.</text>
</comment>
<evidence type="ECO:0000256" key="1">
    <source>
        <dbReference type="ARBA" id="ARBA00000111"/>
    </source>
</evidence>
<protein>
    <recommendedName>
        <fullName evidence="17">Phospholipase A1</fullName>
        <ecNumber evidence="17">3.1.1.32</ecNumber>
        <ecNumber evidence="17">3.1.1.4</ecNumber>
    </recommendedName>
    <alternativeName>
        <fullName evidence="17">Phosphatidylcholine 1-acylhydrolase</fullName>
    </alternativeName>
</protein>
<evidence type="ECO:0000256" key="13">
    <source>
        <dbReference type="ARBA" id="ARBA00023136"/>
    </source>
</evidence>
<evidence type="ECO:0000256" key="4">
    <source>
        <dbReference type="ARBA" id="ARBA00011702"/>
    </source>
</evidence>
<comment type="similarity">
    <text evidence="3 17">Belongs to the phospholipase A1 family.</text>
</comment>
<evidence type="ECO:0000256" key="12">
    <source>
        <dbReference type="ARBA" id="ARBA00023098"/>
    </source>
</evidence>
<feature type="binding site" description="in dimeric form" evidence="16">
    <location>
        <position position="289"/>
    </location>
    <ligand>
        <name>Ca(2+)</name>
        <dbReference type="ChEBI" id="CHEBI:29108"/>
        <label>1</label>
    </ligand>
</feature>
<evidence type="ECO:0000256" key="9">
    <source>
        <dbReference type="ARBA" id="ARBA00022801"/>
    </source>
</evidence>
<dbReference type="RefSeq" id="WP_196986512.1">
    <property type="nucleotide sequence ID" value="NZ_JADWYS010000001.1"/>
</dbReference>
<feature type="active site" description="Proton acceptor" evidence="15">
    <location>
        <position position="243"/>
    </location>
</feature>
<dbReference type="PANTHER" id="PTHR40457">
    <property type="entry name" value="PHOSPHOLIPASE A1"/>
    <property type="match status" value="1"/>
</dbReference>
<evidence type="ECO:0000256" key="5">
    <source>
        <dbReference type="ARBA" id="ARBA00022452"/>
    </source>
</evidence>
<evidence type="ECO:0000256" key="17">
    <source>
        <dbReference type="RuleBase" id="RU366027"/>
    </source>
</evidence>
<keyword evidence="20" id="KW-1185">Reference proteome</keyword>
<evidence type="ECO:0000256" key="2">
    <source>
        <dbReference type="ARBA" id="ARBA00001604"/>
    </source>
</evidence>
<comment type="catalytic activity">
    <reaction evidence="2 17">
        <text>a 1,2-diacyl-sn-glycero-3-phosphocholine + H2O = a 1-acyl-sn-glycero-3-phosphocholine + a fatty acid + H(+)</text>
        <dbReference type="Rhea" id="RHEA:15801"/>
        <dbReference type="ChEBI" id="CHEBI:15377"/>
        <dbReference type="ChEBI" id="CHEBI:15378"/>
        <dbReference type="ChEBI" id="CHEBI:28868"/>
        <dbReference type="ChEBI" id="CHEBI:57643"/>
        <dbReference type="ChEBI" id="CHEBI:58168"/>
        <dbReference type="EC" id="3.1.1.4"/>
    </reaction>
</comment>
<keyword evidence="9 17" id="KW-0378">Hydrolase</keyword>
<dbReference type="CDD" id="cd00541">
    <property type="entry name" value="OMPLA"/>
    <property type="match status" value="1"/>
</dbReference>
<feature type="region of interest" description="Disordered" evidence="18">
    <location>
        <begin position="74"/>
        <end position="99"/>
    </location>
</feature>
<dbReference type="Pfam" id="PF02253">
    <property type="entry name" value="PLA1"/>
    <property type="match status" value="1"/>
</dbReference>
<comment type="caution">
    <text evidence="19">The sequence shown here is derived from an EMBL/GenBank/DDBJ whole genome shotgun (WGS) entry which is preliminary data.</text>
</comment>
<keyword evidence="6" id="KW-0812">Transmembrane</keyword>
<dbReference type="GO" id="GO:0008970">
    <property type="term" value="F:phospholipase A1 activity"/>
    <property type="evidence" value="ECO:0007669"/>
    <property type="project" value="UniProtKB-EC"/>
</dbReference>
<proteinExistence type="inferred from homology"/>
<keyword evidence="13" id="KW-0472">Membrane</keyword>
<evidence type="ECO:0000256" key="11">
    <source>
        <dbReference type="ARBA" id="ARBA00022963"/>
    </source>
</evidence>
<evidence type="ECO:0000256" key="15">
    <source>
        <dbReference type="PIRSR" id="PIRSR603187-1"/>
    </source>
</evidence>
<evidence type="ECO:0000256" key="3">
    <source>
        <dbReference type="ARBA" id="ARBA00010525"/>
    </source>
</evidence>
<gene>
    <name evidence="19" type="ORF">I5803_11575</name>
</gene>
<comment type="catalytic activity">
    <reaction evidence="1 17">
        <text>a 1,2-diacyl-sn-glycero-3-phosphocholine + H2O = a 2-acyl-sn-glycero-3-phosphocholine + a fatty acid + H(+)</text>
        <dbReference type="Rhea" id="RHEA:18689"/>
        <dbReference type="ChEBI" id="CHEBI:15377"/>
        <dbReference type="ChEBI" id="CHEBI:15378"/>
        <dbReference type="ChEBI" id="CHEBI:28868"/>
        <dbReference type="ChEBI" id="CHEBI:57643"/>
        <dbReference type="ChEBI" id="CHEBI:57875"/>
        <dbReference type="EC" id="3.1.1.32"/>
    </reaction>
</comment>
<evidence type="ECO:0000256" key="6">
    <source>
        <dbReference type="ARBA" id="ARBA00022692"/>
    </source>
</evidence>
<reference evidence="19" key="1">
    <citation type="submission" date="2020-11" db="EMBL/GenBank/DDBJ databases">
        <title>Bacterial whole genome sequence for Caenimonas sp. DR4.4.</title>
        <authorList>
            <person name="Le V."/>
            <person name="Ko S.-R."/>
            <person name="Ahn C.-Y."/>
            <person name="Oh H.-M."/>
        </authorList>
    </citation>
    <scope>NUCLEOTIDE SEQUENCE</scope>
    <source>
        <strain evidence="19">DR4.4</strain>
    </source>
</reference>
<feature type="binding site" description="in dimeric form" evidence="16">
    <location>
        <position position="206"/>
    </location>
    <ligand>
        <name>Ca(2+)</name>
        <dbReference type="ChEBI" id="CHEBI:29108"/>
        <label>1</label>
    </ligand>
</feature>
<dbReference type="EC" id="3.1.1.32" evidence="17"/>
<accession>A0A931H545</accession>
<dbReference type="GO" id="GO:0004623">
    <property type="term" value="F:phospholipase A2 activity"/>
    <property type="evidence" value="ECO:0007669"/>
    <property type="project" value="UniProtKB-EC"/>
</dbReference>
<dbReference type="EC" id="3.1.1.4" evidence="17"/>
<keyword evidence="12 17" id="KW-0443">Lipid metabolism</keyword>
<dbReference type="InterPro" id="IPR003187">
    <property type="entry name" value="PLipase_A1"/>
</dbReference>
<name>A0A931H545_9BURK</name>
<comment type="cofactor">
    <cofactor evidence="17">
        <name>Ca(2+)</name>
        <dbReference type="ChEBI" id="CHEBI:29108"/>
    </cofactor>
    <text evidence="17">Binds 1 Ca(2+) ion per monomer. In the dimeric form the Ca(2+) is bound by different amino acids with binding of each Ca(2+) shared with ligands coming from each monomer. The Ca(2+) ion may have a role in catalysis.</text>
</comment>
<dbReference type="GO" id="GO:0009279">
    <property type="term" value="C:cell outer membrane"/>
    <property type="evidence" value="ECO:0007669"/>
    <property type="project" value="UniProtKB-SubCell"/>
</dbReference>
<keyword evidence="11 17" id="KW-0442">Lipid degradation</keyword>